<evidence type="ECO:0000313" key="7">
    <source>
        <dbReference type="EMBL" id="GAA2080809.1"/>
    </source>
</evidence>
<dbReference type="CDD" id="cd00609">
    <property type="entry name" value="AAT_like"/>
    <property type="match status" value="1"/>
</dbReference>
<dbReference type="Gene3D" id="3.90.1150.10">
    <property type="entry name" value="Aspartate Aminotransferase, domain 1"/>
    <property type="match status" value="1"/>
</dbReference>
<dbReference type="SUPFAM" id="SSF53383">
    <property type="entry name" value="PLP-dependent transferases"/>
    <property type="match status" value="1"/>
</dbReference>
<dbReference type="GO" id="GO:0008483">
    <property type="term" value="F:transaminase activity"/>
    <property type="evidence" value="ECO:0007669"/>
    <property type="project" value="UniProtKB-KW"/>
</dbReference>
<evidence type="ECO:0000313" key="8">
    <source>
        <dbReference type="Proteomes" id="UP001501480"/>
    </source>
</evidence>
<organism evidence="7 8">
    <name type="scientific">Aeromicrobium halocynthiae</name>
    <dbReference type="NCBI Taxonomy" id="560557"/>
    <lineage>
        <taxon>Bacteria</taxon>
        <taxon>Bacillati</taxon>
        <taxon>Actinomycetota</taxon>
        <taxon>Actinomycetes</taxon>
        <taxon>Propionibacteriales</taxon>
        <taxon>Nocardioidaceae</taxon>
        <taxon>Aeromicrobium</taxon>
    </lineage>
</organism>
<comment type="similarity">
    <text evidence="5">Belongs to the class-II pyridoxal-phosphate-dependent aminotransferase family. MalY/PatB cystathionine beta-lyase subfamily.</text>
</comment>
<proteinExistence type="inferred from homology"/>
<sequence length="379" mass="39709">MHPLRELGLADLRRRTSVKWRTHGDDVLPMFVAEMDVPAAPAVVEAVEKAVRDGDTGYPSLDPVYAEAWTDLARSRWGLDVPVEQTAPVADVMTGVAVAIETVTSPGDVVVIDPPVYPPFAETIRTTGRSLVEVPLGADGRLDLVELGETFERAAFGGRSVAYLLCSPHNPGGTVHSADELATVARLAAEHTVRVVVDEIHAPLVAEGFVPYLSVVGTDDAYAVVSASKAWNLAGLKSGLLVGGAATGAELASLSYLVSHGPSHLGTIAHVAAMTDGRDWLDAVVADIGANRERLQASLARDLPEVGALLGPGTYLGWLDFRAVGLGDDPAEELLASARVALASGPTFGTGGAGHARLNYGTTPELLDEGVRRIVDALR</sequence>
<gene>
    <name evidence="7" type="ORF">GCM10009821_21650</name>
</gene>
<dbReference type="Gene3D" id="3.40.640.10">
    <property type="entry name" value="Type I PLP-dependent aspartate aminotransferase-like (Major domain)"/>
    <property type="match status" value="1"/>
</dbReference>
<evidence type="ECO:0000256" key="3">
    <source>
        <dbReference type="ARBA" id="ARBA00022898"/>
    </source>
</evidence>
<dbReference type="InterPro" id="IPR004839">
    <property type="entry name" value="Aminotransferase_I/II_large"/>
</dbReference>
<dbReference type="InterPro" id="IPR015421">
    <property type="entry name" value="PyrdxlP-dep_Trfase_major"/>
</dbReference>
<dbReference type="Pfam" id="PF00155">
    <property type="entry name" value="Aminotran_1_2"/>
    <property type="match status" value="1"/>
</dbReference>
<evidence type="ECO:0000256" key="4">
    <source>
        <dbReference type="ARBA" id="ARBA00023239"/>
    </source>
</evidence>
<dbReference type="PANTHER" id="PTHR43525:SF2">
    <property type="entry name" value="CYSTATHIONINE BETA-LYASE-RELATED"/>
    <property type="match status" value="1"/>
</dbReference>
<evidence type="ECO:0000259" key="6">
    <source>
        <dbReference type="Pfam" id="PF00155"/>
    </source>
</evidence>
<dbReference type="RefSeq" id="WP_344328162.1">
    <property type="nucleotide sequence ID" value="NZ_BAAAPY010000007.1"/>
</dbReference>
<dbReference type="EC" id="4.4.1.13" evidence="2"/>
<name>A0ABN2W2Q8_9ACTN</name>
<dbReference type="PANTHER" id="PTHR43525">
    <property type="entry name" value="PROTEIN MALY"/>
    <property type="match status" value="1"/>
</dbReference>
<comment type="caution">
    <text evidence="7">The sequence shown here is derived from an EMBL/GenBank/DDBJ whole genome shotgun (WGS) entry which is preliminary data.</text>
</comment>
<dbReference type="Proteomes" id="UP001501480">
    <property type="component" value="Unassembled WGS sequence"/>
</dbReference>
<evidence type="ECO:0000256" key="1">
    <source>
        <dbReference type="ARBA" id="ARBA00001933"/>
    </source>
</evidence>
<dbReference type="EMBL" id="BAAAPY010000007">
    <property type="protein sequence ID" value="GAA2080809.1"/>
    <property type="molecule type" value="Genomic_DNA"/>
</dbReference>
<reference evidence="7 8" key="1">
    <citation type="journal article" date="2019" name="Int. J. Syst. Evol. Microbiol.">
        <title>The Global Catalogue of Microorganisms (GCM) 10K type strain sequencing project: providing services to taxonomists for standard genome sequencing and annotation.</title>
        <authorList>
            <consortium name="The Broad Institute Genomics Platform"/>
            <consortium name="The Broad Institute Genome Sequencing Center for Infectious Disease"/>
            <person name="Wu L."/>
            <person name="Ma J."/>
        </authorList>
    </citation>
    <scope>NUCLEOTIDE SEQUENCE [LARGE SCALE GENOMIC DNA]</scope>
    <source>
        <strain evidence="7 8">JCM 15749</strain>
    </source>
</reference>
<dbReference type="InterPro" id="IPR015422">
    <property type="entry name" value="PyrdxlP-dep_Trfase_small"/>
</dbReference>
<accession>A0ABN2W2Q8</accession>
<dbReference type="InterPro" id="IPR015424">
    <property type="entry name" value="PyrdxlP-dep_Trfase"/>
</dbReference>
<protein>
    <recommendedName>
        <fullName evidence="2">cysteine-S-conjugate beta-lyase</fullName>
        <ecNumber evidence="2">4.4.1.13</ecNumber>
    </recommendedName>
</protein>
<evidence type="ECO:0000256" key="2">
    <source>
        <dbReference type="ARBA" id="ARBA00012224"/>
    </source>
</evidence>
<keyword evidence="7" id="KW-0808">Transferase</keyword>
<keyword evidence="3" id="KW-0663">Pyridoxal phosphate</keyword>
<keyword evidence="8" id="KW-1185">Reference proteome</keyword>
<feature type="domain" description="Aminotransferase class I/classII large" evidence="6">
    <location>
        <begin position="39"/>
        <end position="374"/>
    </location>
</feature>
<keyword evidence="7" id="KW-0032">Aminotransferase</keyword>
<evidence type="ECO:0000256" key="5">
    <source>
        <dbReference type="ARBA" id="ARBA00037974"/>
    </source>
</evidence>
<comment type="cofactor">
    <cofactor evidence="1">
        <name>pyridoxal 5'-phosphate</name>
        <dbReference type="ChEBI" id="CHEBI:597326"/>
    </cofactor>
</comment>
<dbReference type="InterPro" id="IPR051798">
    <property type="entry name" value="Class-II_PLP-Dep_Aminotrans"/>
</dbReference>
<keyword evidence="4" id="KW-0456">Lyase</keyword>